<protein>
    <submittedName>
        <fullName evidence="2">Inner membrane protein yhaH</fullName>
    </submittedName>
</protein>
<keyword evidence="3" id="KW-1185">Reference proteome</keyword>
<dbReference type="AlphaFoldDB" id="A0A379CCI4"/>
<feature type="transmembrane region" description="Helical" evidence="1">
    <location>
        <begin position="53"/>
        <end position="71"/>
    </location>
</feature>
<dbReference type="PANTHER" id="PTHR34980">
    <property type="entry name" value="INNER MEMBRANE PROTEIN-RELATED-RELATED"/>
    <property type="match status" value="1"/>
</dbReference>
<dbReference type="OrthoDB" id="9812349at2"/>
<feature type="transmembrane region" description="Helical" evidence="1">
    <location>
        <begin position="83"/>
        <end position="103"/>
    </location>
</feature>
<evidence type="ECO:0000313" key="2">
    <source>
        <dbReference type="EMBL" id="SUB59456.1"/>
    </source>
</evidence>
<dbReference type="PANTHER" id="PTHR34980:SF2">
    <property type="entry name" value="INNER MEMBRANE PROTEIN YHAH-RELATED"/>
    <property type="match status" value="1"/>
</dbReference>
<dbReference type="InterPro" id="IPR008523">
    <property type="entry name" value="DUF805"/>
</dbReference>
<evidence type="ECO:0000256" key="1">
    <source>
        <dbReference type="SAM" id="Phobius"/>
    </source>
</evidence>
<sequence length="128" mass="14620">MNWYLEVLKKYAVFNGRARRKEYWFFILFSTVVSFILSILDNLIGFIDYNSGLGILGGIYSLAILIPSIAVSVRRLHDINRSGWWMLITFIPVIGLIVLFVFACLKGTEGENKYGDDPLEQENSVTSF</sequence>
<keyword evidence="1" id="KW-0812">Transmembrane</keyword>
<evidence type="ECO:0000313" key="3">
    <source>
        <dbReference type="Proteomes" id="UP000255417"/>
    </source>
</evidence>
<feature type="transmembrane region" description="Helical" evidence="1">
    <location>
        <begin position="23"/>
        <end position="47"/>
    </location>
</feature>
<accession>A0A379CCI4</accession>
<dbReference type="Pfam" id="PF05656">
    <property type="entry name" value="DUF805"/>
    <property type="match status" value="1"/>
</dbReference>
<dbReference type="RefSeq" id="WP_115315927.1">
    <property type="nucleotide sequence ID" value="NZ_LWIF01000001.1"/>
</dbReference>
<organism evidence="2 3">
    <name type="scientific">Phocoenobacter uteri</name>
    <dbReference type="NCBI Taxonomy" id="146806"/>
    <lineage>
        <taxon>Bacteria</taxon>
        <taxon>Pseudomonadati</taxon>
        <taxon>Pseudomonadota</taxon>
        <taxon>Gammaproteobacteria</taxon>
        <taxon>Pasteurellales</taxon>
        <taxon>Pasteurellaceae</taxon>
        <taxon>Phocoenobacter</taxon>
    </lineage>
</organism>
<gene>
    <name evidence="2" type="primary">yhaH</name>
    <name evidence="2" type="ORF">NCTC12872_01441</name>
</gene>
<dbReference type="Proteomes" id="UP000255417">
    <property type="component" value="Unassembled WGS sequence"/>
</dbReference>
<name>A0A379CCI4_9PAST</name>
<keyword evidence="1" id="KW-1133">Transmembrane helix</keyword>
<keyword evidence="1" id="KW-0472">Membrane</keyword>
<reference evidence="2 3" key="1">
    <citation type="submission" date="2018-06" db="EMBL/GenBank/DDBJ databases">
        <authorList>
            <consortium name="Pathogen Informatics"/>
            <person name="Doyle S."/>
        </authorList>
    </citation>
    <scope>NUCLEOTIDE SEQUENCE [LARGE SCALE GENOMIC DNA]</scope>
    <source>
        <strain evidence="2 3">NCTC12872</strain>
    </source>
</reference>
<proteinExistence type="predicted"/>
<dbReference type="GO" id="GO:0005886">
    <property type="term" value="C:plasma membrane"/>
    <property type="evidence" value="ECO:0007669"/>
    <property type="project" value="TreeGrafter"/>
</dbReference>
<dbReference type="EMBL" id="UGTA01000001">
    <property type="protein sequence ID" value="SUB59456.1"/>
    <property type="molecule type" value="Genomic_DNA"/>
</dbReference>